<protein>
    <submittedName>
        <fullName evidence="2">Uncharacterized protein</fullName>
    </submittedName>
</protein>
<accession>A0A0R4J9G6</accession>
<proteinExistence type="predicted"/>
<evidence type="ECO:0000313" key="3">
    <source>
        <dbReference type="Proteomes" id="UP000000421"/>
    </source>
</evidence>
<name>A0A0R4J9G6_BARHE</name>
<reference evidence="2 3" key="1">
    <citation type="journal article" date="2004" name="Proc. Natl. Acad. Sci. U.S.A.">
        <title>The louse-borne human pathogen Bartonella quintana is a genomic derivative of the zoonotic agent Bartonella henselae.</title>
        <authorList>
            <person name="Alsmark U.C.M."/>
            <person name="Frank A.C."/>
            <person name="Karlberg E.O."/>
            <person name="Legault B.-A."/>
            <person name="Ardell D.H."/>
            <person name="Canbaeck B."/>
            <person name="Eriksson A.-S."/>
            <person name="Naeslund A.K."/>
            <person name="Handley S.A."/>
            <person name="Huvet M."/>
            <person name="La Scola B."/>
            <person name="Holmberg M."/>
            <person name="Andersson S.G.E."/>
        </authorList>
    </citation>
    <scope>NUCLEOTIDE SEQUENCE [LARGE SCALE GENOMIC DNA]</scope>
    <source>
        <strain evidence="3">ATCC 49882 / DSM 28221 / CCUG 30454 / Houston 1</strain>
    </source>
</reference>
<dbReference type="Proteomes" id="UP000000421">
    <property type="component" value="Chromosome"/>
</dbReference>
<gene>
    <name evidence="2" type="ordered locus">BH16510</name>
</gene>
<dbReference type="EnsemblBacteria" id="CAF28412">
    <property type="protein sequence ID" value="CAF28412"/>
    <property type="gene ID" value="BH16510"/>
</dbReference>
<keyword evidence="1" id="KW-0812">Transmembrane</keyword>
<sequence length="130" mass="15346">MVKYTTTYQPTKTKSTFNASSRIITKIPKKLLSLYALNSLSRRTIEAPPIKEKTFLSNRQNRCLKFLISLKKQSLKKYTSLYRNFFLVKESRKTERLFFSYSFSLCSETEFLAVIIFYILISFKKLRILG</sequence>
<keyword evidence="1" id="KW-1133">Transmembrane helix</keyword>
<organism evidence="2 3">
    <name type="scientific">Bartonella henselae (strain ATCC 49882 / DSM 28221 / CCUG 30454 / Houston 1)</name>
    <name type="common">Rochalimaea henselae</name>
    <dbReference type="NCBI Taxonomy" id="283166"/>
    <lineage>
        <taxon>Bacteria</taxon>
        <taxon>Pseudomonadati</taxon>
        <taxon>Pseudomonadota</taxon>
        <taxon>Alphaproteobacteria</taxon>
        <taxon>Hyphomicrobiales</taxon>
        <taxon>Bartonellaceae</taxon>
        <taxon>Bartonella</taxon>
    </lineage>
</organism>
<dbReference type="EMBL" id="BX897699">
    <property type="protein sequence ID" value="CAF28412.1"/>
    <property type="molecule type" value="Genomic_DNA"/>
</dbReference>
<keyword evidence="3" id="KW-1185">Reference proteome</keyword>
<feature type="transmembrane region" description="Helical" evidence="1">
    <location>
        <begin position="98"/>
        <end position="121"/>
    </location>
</feature>
<evidence type="ECO:0000313" key="2">
    <source>
        <dbReference type="EMBL" id="CAF28412.1"/>
    </source>
</evidence>
<evidence type="ECO:0000256" key="1">
    <source>
        <dbReference type="SAM" id="Phobius"/>
    </source>
</evidence>
<keyword evidence="1" id="KW-0472">Membrane</keyword>
<dbReference type="PaxDb" id="283166-BH16510"/>
<dbReference type="KEGG" id="bhe:BH16510"/>
<dbReference type="AlphaFoldDB" id="A0A0R4J9G6"/>